<evidence type="ECO:0000313" key="3">
    <source>
        <dbReference type="Proteomes" id="UP000275078"/>
    </source>
</evidence>
<feature type="region of interest" description="Disordered" evidence="1">
    <location>
        <begin position="31"/>
        <end position="153"/>
    </location>
</feature>
<evidence type="ECO:0000256" key="1">
    <source>
        <dbReference type="SAM" id="MobiDB-lite"/>
    </source>
</evidence>
<feature type="compositionally biased region" description="Polar residues" evidence="1">
    <location>
        <begin position="283"/>
        <end position="292"/>
    </location>
</feature>
<dbReference type="EMBL" id="ML119699">
    <property type="protein sequence ID" value="RPA79425.1"/>
    <property type="molecule type" value="Genomic_DNA"/>
</dbReference>
<feature type="region of interest" description="Disordered" evidence="1">
    <location>
        <begin position="358"/>
        <end position="517"/>
    </location>
</feature>
<feature type="compositionally biased region" description="Polar residues" evidence="1">
    <location>
        <begin position="387"/>
        <end position="402"/>
    </location>
</feature>
<keyword evidence="3" id="KW-1185">Reference proteome</keyword>
<reference evidence="2 3" key="1">
    <citation type="journal article" date="2018" name="Nat. Ecol. Evol.">
        <title>Pezizomycetes genomes reveal the molecular basis of ectomycorrhizal truffle lifestyle.</title>
        <authorList>
            <person name="Murat C."/>
            <person name="Payen T."/>
            <person name="Noel B."/>
            <person name="Kuo A."/>
            <person name="Morin E."/>
            <person name="Chen J."/>
            <person name="Kohler A."/>
            <person name="Krizsan K."/>
            <person name="Balestrini R."/>
            <person name="Da Silva C."/>
            <person name="Montanini B."/>
            <person name="Hainaut M."/>
            <person name="Levati E."/>
            <person name="Barry K.W."/>
            <person name="Belfiori B."/>
            <person name="Cichocki N."/>
            <person name="Clum A."/>
            <person name="Dockter R.B."/>
            <person name="Fauchery L."/>
            <person name="Guy J."/>
            <person name="Iotti M."/>
            <person name="Le Tacon F."/>
            <person name="Lindquist E.A."/>
            <person name="Lipzen A."/>
            <person name="Malagnac F."/>
            <person name="Mello A."/>
            <person name="Molinier V."/>
            <person name="Miyauchi S."/>
            <person name="Poulain J."/>
            <person name="Riccioni C."/>
            <person name="Rubini A."/>
            <person name="Sitrit Y."/>
            <person name="Splivallo R."/>
            <person name="Traeger S."/>
            <person name="Wang M."/>
            <person name="Zifcakova L."/>
            <person name="Wipf D."/>
            <person name="Zambonelli A."/>
            <person name="Paolocci F."/>
            <person name="Nowrousian M."/>
            <person name="Ottonello S."/>
            <person name="Baldrian P."/>
            <person name="Spatafora J.W."/>
            <person name="Henrissat B."/>
            <person name="Nagy L.G."/>
            <person name="Aury J.M."/>
            <person name="Wincker P."/>
            <person name="Grigoriev I.V."/>
            <person name="Bonfante P."/>
            <person name="Martin F.M."/>
        </authorList>
    </citation>
    <scope>NUCLEOTIDE SEQUENCE [LARGE SCALE GENOMIC DNA]</scope>
    <source>
        <strain evidence="2 3">RN42</strain>
    </source>
</reference>
<name>A0A3N4HZY3_ASCIM</name>
<feature type="region of interest" description="Disordered" evidence="1">
    <location>
        <begin position="196"/>
        <end position="337"/>
    </location>
</feature>
<feature type="compositionally biased region" description="Acidic residues" evidence="1">
    <location>
        <begin position="200"/>
        <end position="212"/>
    </location>
</feature>
<evidence type="ECO:0000313" key="2">
    <source>
        <dbReference type="EMBL" id="RPA79425.1"/>
    </source>
</evidence>
<feature type="compositionally biased region" description="Low complexity" evidence="1">
    <location>
        <begin position="102"/>
        <end position="122"/>
    </location>
</feature>
<gene>
    <name evidence="2" type="ORF">BJ508DRAFT_141192</name>
</gene>
<feature type="compositionally biased region" description="Basic and acidic residues" evidence="1">
    <location>
        <begin position="490"/>
        <end position="510"/>
    </location>
</feature>
<feature type="compositionally biased region" description="Polar residues" evidence="1">
    <location>
        <begin position="480"/>
        <end position="489"/>
    </location>
</feature>
<feature type="compositionally biased region" description="Basic and acidic residues" evidence="1">
    <location>
        <begin position="52"/>
        <end position="63"/>
    </location>
</feature>
<organism evidence="2 3">
    <name type="scientific">Ascobolus immersus RN42</name>
    <dbReference type="NCBI Taxonomy" id="1160509"/>
    <lineage>
        <taxon>Eukaryota</taxon>
        <taxon>Fungi</taxon>
        <taxon>Dikarya</taxon>
        <taxon>Ascomycota</taxon>
        <taxon>Pezizomycotina</taxon>
        <taxon>Pezizomycetes</taxon>
        <taxon>Pezizales</taxon>
        <taxon>Ascobolaceae</taxon>
        <taxon>Ascobolus</taxon>
    </lineage>
</organism>
<feature type="compositionally biased region" description="Polar residues" evidence="1">
    <location>
        <begin position="446"/>
        <end position="462"/>
    </location>
</feature>
<sequence length="576" mass="62656">MLRMKPTAISITRDEIKTAIAALNNPEYTQFISVGPGKSVSVSTKRPRHRRTESSPKISEDSGRSYFDSVRSHAQHSPSESSGGEGPVEWDITNRRAPFWDNNHSSNGNLNDNSSTSSRSSGGTTGRAISPPRSEHGERTSRPRIASRPSRLNAQHQVVTLGAENHSRLSGLDEQEESDGLITGDEEYMDEDFTVSAETSEVEVGDDEDSALDSDGSLESPMGGSGNSNPRPNLRLVRRTSERVVDPSDDELDRGERTSNSSAQSTRRFTSAFRRRHIPYSRHTAQYGQRGNSRPHTRRSSVTSSRASTRSRSSSNEDSESPVTRVHTVSGPSEGIAARSLADSIELQRMRYAPLLGSTARGSVPDFSDSSASRRAPAAGSIRSVRQVASNDNVSSSHQRLNVHTPPPPRRNSHTPGSAMSADAQPQDRSPSIGGISLPSLFAPDSPSSSAQPGRGNTSSWFRWTRHFSRRASRDDEQASPGSPRNNSTHSEERMGQMDGSRDPPVRHNSDPTLRSAAVPIARLGSPVRRSTDYSSFGNLPSHRLAPYTPFSYGGGNPSGDPARPYFGGAYHTRFR</sequence>
<protein>
    <submittedName>
        <fullName evidence="2">Uncharacterized protein</fullName>
    </submittedName>
</protein>
<feature type="compositionally biased region" description="Low complexity" evidence="1">
    <location>
        <begin position="300"/>
        <end position="314"/>
    </location>
</feature>
<accession>A0A3N4HZY3</accession>
<dbReference type="Proteomes" id="UP000275078">
    <property type="component" value="Unassembled WGS sequence"/>
</dbReference>
<feature type="compositionally biased region" description="Low complexity" evidence="1">
    <location>
        <begin position="368"/>
        <end position="384"/>
    </location>
</feature>
<dbReference type="AlphaFoldDB" id="A0A3N4HZY3"/>
<proteinExistence type="predicted"/>